<name>A0ABT9W4L0_9BACI</name>
<evidence type="ECO:0000256" key="3">
    <source>
        <dbReference type="ARBA" id="ARBA00022692"/>
    </source>
</evidence>
<gene>
    <name evidence="7" type="ORF">J2S11_004141</name>
</gene>
<dbReference type="RefSeq" id="WP_307397746.1">
    <property type="nucleotide sequence ID" value="NZ_BAAADK010000020.1"/>
</dbReference>
<evidence type="ECO:0000313" key="7">
    <source>
        <dbReference type="EMBL" id="MDQ0168189.1"/>
    </source>
</evidence>
<evidence type="ECO:0000256" key="2">
    <source>
        <dbReference type="ARBA" id="ARBA00008488"/>
    </source>
</evidence>
<feature type="transmembrane region" description="Helical" evidence="6">
    <location>
        <begin position="194"/>
        <end position="213"/>
    </location>
</feature>
<organism evidence="7 8">
    <name type="scientific">Caldalkalibacillus horti</name>
    <dbReference type="NCBI Taxonomy" id="77523"/>
    <lineage>
        <taxon>Bacteria</taxon>
        <taxon>Bacillati</taxon>
        <taxon>Bacillota</taxon>
        <taxon>Bacilli</taxon>
        <taxon>Bacillales</taxon>
        <taxon>Bacillaceae</taxon>
        <taxon>Caldalkalibacillus</taxon>
    </lineage>
</organism>
<evidence type="ECO:0000313" key="8">
    <source>
        <dbReference type="Proteomes" id="UP001235840"/>
    </source>
</evidence>
<comment type="similarity">
    <text evidence="2">Belongs to the UPF0073 (Hly-III) family.</text>
</comment>
<keyword evidence="3 6" id="KW-0812">Transmembrane</keyword>
<evidence type="ECO:0000256" key="4">
    <source>
        <dbReference type="ARBA" id="ARBA00022989"/>
    </source>
</evidence>
<evidence type="ECO:0000256" key="6">
    <source>
        <dbReference type="SAM" id="Phobius"/>
    </source>
</evidence>
<feature type="transmembrane region" description="Helical" evidence="6">
    <location>
        <begin position="161"/>
        <end position="182"/>
    </location>
</feature>
<feature type="transmembrane region" description="Helical" evidence="6">
    <location>
        <begin position="46"/>
        <end position="68"/>
    </location>
</feature>
<evidence type="ECO:0000256" key="5">
    <source>
        <dbReference type="ARBA" id="ARBA00023136"/>
    </source>
</evidence>
<dbReference type="Pfam" id="PF03006">
    <property type="entry name" value="HlyIII"/>
    <property type="match status" value="1"/>
</dbReference>
<dbReference type="PANTHER" id="PTHR20855:SF129">
    <property type="entry name" value="HEMOLYSIN-3 HOMOLOG"/>
    <property type="match status" value="1"/>
</dbReference>
<accession>A0ABT9W4L0</accession>
<dbReference type="NCBIfam" id="TIGR01065">
    <property type="entry name" value="hlyIII"/>
    <property type="match status" value="1"/>
</dbReference>
<keyword evidence="4 6" id="KW-1133">Transmembrane helix</keyword>
<dbReference type="PANTHER" id="PTHR20855">
    <property type="entry name" value="ADIPOR/PROGESTIN RECEPTOR-RELATED"/>
    <property type="match status" value="1"/>
</dbReference>
<feature type="transmembrane region" description="Helical" evidence="6">
    <location>
        <begin position="20"/>
        <end position="40"/>
    </location>
</feature>
<keyword evidence="5 6" id="KW-0472">Membrane</keyword>
<evidence type="ECO:0000256" key="1">
    <source>
        <dbReference type="ARBA" id="ARBA00004127"/>
    </source>
</evidence>
<comment type="subcellular location">
    <subcellularLocation>
        <location evidence="1">Endomembrane system</location>
        <topology evidence="1">Multi-pass membrane protein</topology>
    </subcellularLocation>
</comment>
<feature type="transmembrane region" description="Helical" evidence="6">
    <location>
        <begin position="133"/>
        <end position="155"/>
    </location>
</feature>
<feature type="transmembrane region" description="Helical" evidence="6">
    <location>
        <begin position="108"/>
        <end position="128"/>
    </location>
</feature>
<feature type="transmembrane region" description="Helical" evidence="6">
    <location>
        <begin position="80"/>
        <end position="102"/>
    </location>
</feature>
<sequence>MANTHTYSRKEEMANAATHAVGVVLSLAALTILIVFASIYGTFTHVISFIVFGVTMLLLYTNSTLLHMMPAGKVKDLFEIFDHASIYLFIAGTYTPIMLIVVPGAMGWVIFGVVWGLAVAGVVFKVFFVKRFLFISTILYILLGWLAIVVIRPIMENMSSLGLVLLIAGGVCYTVGTIFYMWKLFPYHHAVWHVFVLAGSACHFFMVLSILQIF</sequence>
<protein>
    <submittedName>
        <fullName evidence="7">Hemolysin III</fullName>
    </submittedName>
</protein>
<dbReference type="Proteomes" id="UP001235840">
    <property type="component" value="Unassembled WGS sequence"/>
</dbReference>
<dbReference type="InterPro" id="IPR004254">
    <property type="entry name" value="AdipoR/HlyIII-related"/>
</dbReference>
<comment type="caution">
    <text evidence="7">The sequence shown here is derived from an EMBL/GenBank/DDBJ whole genome shotgun (WGS) entry which is preliminary data.</text>
</comment>
<reference evidence="7 8" key="1">
    <citation type="submission" date="2023-07" db="EMBL/GenBank/DDBJ databases">
        <title>Genomic Encyclopedia of Type Strains, Phase IV (KMG-IV): sequencing the most valuable type-strain genomes for metagenomic binning, comparative biology and taxonomic classification.</title>
        <authorList>
            <person name="Goeker M."/>
        </authorList>
    </citation>
    <scope>NUCLEOTIDE SEQUENCE [LARGE SCALE GENOMIC DNA]</scope>
    <source>
        <strain evidence="7 8">DSM 12751</strain>
    </source>
</reference>
<keyword evidence="8" id="KW-1185">Reference proteome</keyword>
<proteinExistence type="inferred from homology"/>
<dbReference type="InterPro" id="IPR005744">
    <property type="entry name" value="Hy-lIII"/>
</dbReference>
<dbReference type="EMBL" id="JAUSTY010000025">
    <property type="protein sequence ID" value="MDQ0168189.1"/>
    <property type="molecule type" value="Genomic_DNA"/>
</dbReference>